<accession>A0A8T2IAT6</accession>
<name>A0A8T2IAT6_9PIPI</name>
<dbReference type="Proteomes" id="UP000812440">
    <property type="component" value="Unassembled WGS sequence"/>
</dbReference>
<dbReference type="EMBL" id="JAACNH010019476">
    <property type="protein sequence ID" value="KAG8428927.1"/>
    <property type="molecule type" value="Genomic_DNA"/>
</dbReference>
<dbReference type="AlphaFoldDB" id="A0A8T2IAT6"/>
<proteinExistence type="predicted"/>
<comment type="caution">
    <text evidence="1">The sequence shown here is derived from an EMBL/GenBank/DDBJ whole genome shotgun (WGS) entry which is preliminary data.</text>
</comment>
<sequence>MKSTGQACLHSNLKQVRQRTIPDKKGSLGDSSWSILQESEVLRNNIVPHNHGNWGYDQDLSTGFQYQTKDYGHDIVDDRFLIVWKKKQL</sequence>
<organism evidence="1 2">
    <name type="scientific">Hymenochirus boettgeri</name>
    <name type="common">Congo dwarf clawed frog</name>
    <dbReference type="NCBI Taxonomy" id="247094"/>
    <lineage>
        <taxon>Eukaryota</taxon>
        <taxon>Metazoa</taxon>
        <taxon>Chordata</taxon>
        <taxon>Craniata</taxon>
        <taxon>Vertebrata</taxon>
        <taxon>Euteleostomi</taxon>
        <taxon>Amphibia</taxon>
        <taxon>Batrachia</taxon>
        <taxon>Anura</taxon>
        <taxon>Pipoidea</taxon>
        <taxon>Pipidae</taxon>
        <taxon>Pipinae</taxon>
        <taxon>Hymenochirus</taxon>
    </lineage>
</organism>
<protein>
    <submittedName>
        <fullName evidence="1">Uncharacterized protein</fullName>
    </submittedName>
</protein>
<gene>
    <name evidence="1" type="ORF">GDO86_018815</name>
</gene>
<evidence type="ECO:0000313" key="2">
    <source>
        <dbReference type="Proteomes" id="UP000812440"/>
    </source>
</evidence>
<evidence type="ECO:0000313" key="1">
    <source>
        <dbReference type="EMBL" id="KAG8428927.1"/>
    </source>
</evidence>
<keyword evidence="2" id="KW-1185">Reference proteome</keyword>
<reference evidence="1" key="1">
    <citation type="thesis" date="2020" institute="ProQuest LLC" country="789 East Eisenhower Parkway, Ann Arbor, MI, USA">
        <title>Comparative Genomics and Chromosome Evolution.</title>
        <authorList>
            <person name="Mudd A.B."/>
        </authorList>
    </citation>
    <scope>NUCLEOTIDE SEQUENCE</scope>
    <source>
        <strain evidence="1">Female2</strain>
        <tissue evidence="1">Blood</tissue>
    </source>
</reference>